<dbReference type="InterPro" id="IPR051461">
    <property type="entry name" value="UPF0750_membrane"/>
</dbReference>
<evidence type="ECO:0000256" key="4">
    <source>
        <dbReference type="ARBA" id="ARBA00022989"/>
    </source>
</evidence>
<protein>
    <submittedName>
        <fullName evidence="7">Putative 5xTM membrane YitT family protein</fullName>
    </submittedName>
</protein>
<evidence type="ECO:0000256" key="3">
    <source>
        <dbReference type="ARBA" id="ARBA00022692"/>
    </source>
</evidence>
<feature type="transmembrane region" description="Helical" evidence="6">
    <location>
        <begin position="181"/>
        <end position="201"/>
    </location>
</feature>
<dbReference type="PANTHER" id="PTHR33545">
    <property type="entry name" value="UPF0750 MEMBRANE PROTEIN YITT-RELATED"/>
    <property type="match status" value="1"/>
</dbReference>
<dbReference type="Pfam" id="PF02588">
    <property type="entry name" value="YitT_membrane"/>
    <property type="match status" value="1"/>
</dbReference>
<keyword evidence="4 6" id="KW-1133">Transmembrane helix</keyword>
<keyword evidence="8" id="KW-1185">Reference proteome</keyword>
<feature type="transmembrane region" description="Helical" evidence="6">
    <location>
        <begin position="116"/>
        <end position="136"/>
    </location>
</feature>
<comment type="caution">
    <text evidence="7">The sequence shown here is derived from an EMBL/GenBank/DDBJ whole genome shotgun (WGS) entry which is preliminary data.</text>
</comment>
<evidence type="ECO:0000256" key="1">
    <source>
        <dbReference type="ARBA" id="ARBA00004651"/>
    </source>
</evidence>
<dbReference type="PANTHER" id="PTHR33545:SF5">
    <property type="entry name" value="UPF0750 MEMBRANE PROTEIN YITT"/>
    <property type="match status" value="1"/>
</dbReference>
<organism evidence="7 8">
    <name type="scientific">Gluconacetobacter liquefaciens</name>
    <name type="common">Acetobacter liquefaciens</name>
    <dbReference type="NCBI Taxonomy" id="89584"/>
    <lineage>
        <taxon>Bacteria</taxon>
        <taxon>Pseudomonadati</taxon>
        <taxon>Pseudomonadota</taxon>
        <taxon>Alphaproteobacteria</taxon>
        <taxon>Acetobacterales</taxon>
        <taxon>Acetobacteraceae</taxon>
        <taxon>Gluconacetobacter</taxon>
    </lineage>
</organism>
<feature type="transmembrane region" description="Helical" evidence="6">
    <location>
        <begin position="23"/>
        <end position="44"/>
    </location>
</feature>
<feature type="transmembrane region" description="Helical" evidence="6">
    <location>
        <begin position="56"/>
        <end position="80"/>
    </location>
</feature>
<proteinExistence type="predicted"/>
<keyword evidence="5 6" id="KW-0472">Membrane</keyword>
<evidence type="ECO:0000256" key="5">
    <source>
        <dbReference type="ARBA" id="ARBA00023136"/>
    </source>
</evidence>
<dbReference type="EMBL" id="QQAW01000001">
    <property type="protein sequence ID" value="RDI40688.1"/>
    <property type="molecule type" value="Genomic_DNA"/>
</dbReference>
<reference evidence="7 8" key="1">
    <citation type="submission" date="2018-07" db="EMBL/GenBank/DDBJ databases">
        <title>Genomic Encyclopedia of Type Strains, Phase IV (KMG-IV): sequencing the most valuable type-strain genomes for metagenomic binning, comparative biology and taxonomic classification.</title>
        <authorList>
            <person name="Goeker M."/>
        </authorList>
    </citation>
    <scope>NUCLEOTIDE SEQUENCE [LARGE SCALE GENOMIC DNA]</scope>
    <source>
        <strain evidence="7 8">DSM 5603</strain>
    </source>
</reference>
<feature type="transmembrane region" description="Helical" evidence="6">
    <location>
        <begin position="92"/>
        <end position="110"/>
    </location>
</feature>
<accession>A0A370GA70</accession>
<dbReference type="Proteomes" id="UP000254958">
    <property type="component" value="Unassembled WGS sequence"/>
</dbReference>
<evidence type="ECO:0000313" key="7">
    <source>
        <dbReference type="EMBL" id="RDI40688.1"/>
    </source>
</evidence>
<comment type="subcellular location">
    <subcellularLocation>
        <location evidence="1">Cell membrane</location>
        <topology evidence="1">Multi-pass membrane protein</topology>
    </subcellularLocation>
</comment>
<dbReference type="GO" id="GO:0005886">
    <property type="term" value="C:plasma membrane"/>
    <property type="evidence" value="ECO:0007669"/>
    <property type="project" value="UniProtKB-SubCell"/>
</dbReference>
<evidence type="ECO:0000313" key="8">
    <source>
        <dbReference type="Proteomes" id="UP000254958"/>
    </source>
</evidence>
<gene>
    <name evidence="7" type="ORF">C7453_101486</name>
</gene>
<dbReference type="InterPro" id="IPR003740">
    <property type="entry name" value="YitT"/>
</dbReference>
<sequence length="210" mass="21965">MAAMPSPSSGESAALRHTLFEDAYALVIGCSLIVLGLACLHHAGLVTGGVAGVALLLSYVLPLSAGTLFTLINIPFLIFASRTMGWAFTIKTFLVSSSITLFALLFPHIMTLGSIAPLWGAFFGGTVIGMGILSLARHQAGVGGTGVITLWLYKNRGWNVGKVQLAIDCFILAMSTLKIDLAHVGLSAISAIAISGVVATFHRPGRYTGY</sequence>
<keyword evidence="2" id="KW-1003">Cell membrane</keyword>
<dbReference type="AlphaFoldDB" id="A0A370GA70"/>
<evidence type="ECO:0000256" key="6">
    <source>
        <dbReference type="SAM" id="Phobius"/>
    </source>
</evidence>
<keyword evidence="3 6" id="KW-0812">Transmembrane</keyword>
<name>A0A370GA70_GLULI</name>
<dbReference type="RefSeq" id="WP_245948714.1">
    <property type="nucleotide sequence ID" value="NZ_BJMI01000010.1"/>
</dbReference>
<evidence type="ECO:0000256" key="2">
    <source>
        <dbReference type="ARBA" id="ARBA00022475"/>
    </source>
</evidence>